<evidence type="ECO:0000256" key="2">
    <source>
        <dbReference type="ARBA" id="ARBA00005745"/>
    </source>
</evidence>
<keyword evidence="6 9" id="KW-0812">Transmembrane</keyword>
<dbReference type="PANTHER" id="PTHR30012">
    <property type="entry name" value="GENERAL SECRETION PATHWAY PROTEIN"/>
    <property type="match status" value="1"/>
</dbReference>
<dbReference type="RefSeq" id="WP_131975852.1">
    <property type="nucleotide sequence ID" value="NZ_SLYB01000007.1"/>
</dbReference>
<evidence type="ECO:0000256" key="10">
    <source>
        <dbReference type="SAM" id="Phobius"/>
    </source>
</evidence>
<keyword evidence="8 10" id="KW-0472">Membrane</keyword>
<evidence type="ECO:0000313" key="13">
    <source>
        <dbReference type="Proteomes" id="UP000295763"/>
    </source>
</evidence>
<evidence type="ECO:0000313" key="12">
    <source>
        <dbReference type="EMBL" id="TCP95741.1"/>
    </source>
</evidence>
<dbReference type="Pfam" id="PF00482">
    <property type="entry name" value="T2SSF"/>
    <property type="match status" value="2"/>
</dbReference>
<dbReference type="InterPro" id="IPR018076">
    <property type="entry name" value="T2SS_GspF_dom"/>
</dbReference>
<dbReference type="InterPro" id="IPR003004">
    <property type="entry name" value="GspF/PilC"/>
</dbReference>
<proteinExistence type="inferred from homology"/>
<comment type="subcellular location">
    <subcellularLocation>
        <location evidence="1 9">Cell inner membrane</location>
        <topology evidence="1 9">Multi-pass membrane protein</topology>
    </subcellularLocation>
</comment>
<dbReference type="PROSITE" id="PS00874">
    <property type="entry name" value="T2SP_F"/>
    <property type="match status" value="1"/>
</dbReference>
<dbReference type="InterPro" id="IPR042094">
    <property type="entry name" value="T2SS_GspF_sf"/>
</dbReference>
<keyword evidence="3 9" id="KW-0813">Transport</keyword>
<feature type="domain" description="Type II secretion system protein GspF" evidence="11">
    <location>
        <begin position="268"/>
        <end position="400"/>
    </location>
</feature>
<dbReference type="AlphaFoldDB" id="A0A4R2T2U5"/>
<evidence type="ECO:0000256" key="9">
    <source>
        <dbReference type="RuleBase" id="RU003923"/>
    </source>
</evidence>
<gene>
    <name evidence="12" type="ORF">EDC44_10720</name>
</gene>
<dbReference type="GO" id="GO:0015628">
    <property type="term" value="P:protein secretion by the type II secretion system"/>
    <property type="evidence" value="ECO:0007669"/>
    <property type="project" value="TreeGrafter"/>
</dbReference>
<evidence type="ECO:0000256" key="4">
    <source>
        <dbReference type="ARBA" id="ARBA00022475"/>
    </source>
</evidence>
<evidence type="ECO:0000256" key="8">
    <source>
        <dbReference type="ARBA" id="ARBA00023136"/>
    </source>
</evidence>
<keyword evidence="13" id="KW-1185">Reference proteome</keyword>
<evidence type="ECO:0000259" key="11">
    <source>
        <dbReference type="Pfam" id="PF00482"/>
    </source>
</evidence>
<feature type="domain" description="Type II secretion system protein GspF" evidence="11">
    <location>
        <begin position="65"/>
        <end position="187"/>
    </location>
</feature>
<accession>A0A4R2T2U5</accession>
<dbReference type="PRINTS" id="PR00812">
    <property type="entry name" value="BCTERIALGSPF"/>
</dbReference>
<evidence type="ECO:0000256" key="5">
    <source>
        <dbReference type="ARBA" id="ARBA00022519"/>
    </source>
</evidence>
<evidence type="ECO:0000256" key="6">
    <source>
        <dbReference type="ARBA" id="ARBA00022692"/>
    </source>
</evidence>
<feature type="transmembrane region" description="Helical" evidence="10">
    <location>
        <begin position="163"/>
        <end position="186"/>
    </location>
</feature>
<dbReference type="EMBL" id="SLYB01000007">
    <property type="protein sequence ID" value="TCP95741.1"/>
    <property type="molecule type" value="Genomic_DNA"/>
</dbReference>
<protein>
    <submittedName>
        <fullName evidence="12">Protein transport protein HofC</fullName>
    </submittedName>
</protein>
<evidence type="ECO:0000256" key="7">
    <source>
        <dbReference type="ARBA" id="ARBA00022989"/>
    </source>
</evidence>
<dbReference type="InterPro" id="IPR001992">
    <property type="entry name" value="T2SS_GspF/T4SS_PilC_CS"/>
</dbReference>
<keyword evidence="4" id="KW-1003">Cell membrane</keyword>
<feature type="transmembrane region" description="Helical" evidence="10">
    <location>
        <begin position="217"/>
        <end position="234"/>
    </location>
</feature>
<dbReference type="Gene3D" id="1.20.81.30">
    <property type="entry name" value="Type II secretion system (T2SS), domain F"/>
    <property type="match status" value="2"/>
</dbReference>
<dbReference type="OrthoDB" id="9805682at2"/>
<keyword evidence="5" id="KW-0997">Cell inner membrane</keyword>
<dbReference type="Proteomes" id="UP000295763">
    <property type="component" value="Unassembled WGS sequence"/>
</dbReference>
<evidence type="ECO:0000256" key="1">
    <source>
        <dbReference type="ARBA" id="ARBA00004429"/>
    </source>
</evidence>
<feature type="transmembrane region" description="Helical" evidence="10">
    <location>
        <begin position="381"/>
        <end position="401"/>
    </location>
</feature>
<name>A0A4R2T2U5_9PAST</name>
<sequence length="409" mass="47220">MAEKLKLFRWKAVNRLQQKQRGSIVAENAMQAQQHLLKKGLSQVTLQQNWQLNSKPTNTEICDLLAQLATLLNARITLKQSLQIMLDNCINLQLNQWIRYLLKSIENGLSFSQALEQYPQCLNYQERQLIRVGELSGKLPQVCTEIAEHKKQALALQRKIQKILLYPMIVLFISLSLTLLLLIFIVPQFAEMYGDNQANLPVFTALLLNISEFLQQYWWSLCILTALFVLLLKYQLTHSVRCYQWKNRFMMLMPLLGKILQLSRLIGFCRAMQLMLQSGVPLNQALNSFLPSKKQWQSKKTVIDGDLWLQDQIKKMTYWIQQGYGFSESVSSDLFPLQIQQMLQVGEKSGQLAMILQQIADNEKQRLDHQIDLLSQLLEPLMMVIIGGLIGLIMLGMYMPIFNMGSLIQ</sequence>
<dbReference type="GO" id="GO:0005886">
    <property type="term" value="C:plasma membrane"/>
    <property type="evidence" value="ECO:0007669"/>
    <property type="project" value="UniProtKB-SubCell"/>
</dbReference>
<comment type="caution">
    <text evidence="12">The sequence shown here is derived from an EMBL/GenBank/DDBJ whole genome shotgun (WGS) entry which is preliminary data.</text>
</comment>
<keyword evidence="7 10" id="KW-1133">Transmembrane helix</keyword>
<dbReference type="PANTHER" id="PTHR30012:SF7">
    <property type="entry name" value="PROTEIN TRANSPORT PROTEIN HOFC HOMOLOG"/>
    <property type="match status" value="1"/>
</dbReference>
<evidence type="ECO:0000256" key="3">
    <source>
        <dbReference type="ARBA" id="ARBA00022448"/>
    </source>
</evidence>
<comment type="similarity">
    <text evidence="2 9">Belongs to the GSP F family.</text>
</comment>
<reference evidence="12 13" key="1">
    <citation type="submission" date="2019-03" db="EMBL/GenBank/DDBJ databases">
        <title>Genomic Encyclopedia of Type Strains, Phase IV (KMG-IV): sequencing the most valuable type-strain genomes for metagenomic binning, comparative biology and taxonomic classification.</title>
        <authorList>
            <person name="Goeker M."/>
        </authorList>
    </citation>
    <scope>NUCLEOTIDE SEQUENCE [LARGE SCALE GENOMIC DNA]</scope>
    <source>
        <strain evidence="12 13">DSM 28404</strain>
    </source>
</reference>
<organism evidence="12 13">
    <name type="scientific">Cricetibacter osteomyelitidis</name>
    <dbReference type="NCBI Taxonomy" id="1521931"/>
    <lineage>
        <taxon>Bacteria</taxon>
        <taxon>Pseudomonadati</taxon>
        <taxon>Pseudomonadota</taxon>
        <taxon>Gammaproteobacteria</taxon>
        <taxon>Pasteurellales</taxon>
        <taxon>Pasteurellaceae</taxon>
        <taxon>Cricetibacter</taxon>
    </lineage>
</organism>